<gene>
    <name evidence="2" type="ORF">IAA72_03715</name>
</gene>
<evidence type="ECO:0000256" key="1">
    <source>
        <dbReference type="SAM" id="SignalP"/>
    </source>
</evidence>
<sequence length="137" mass="15909">MKKMFPLFFLILFLFSSCGFTSYSALPPQWLEGKWSGEGWSLEVTDDNVIIIPSPDDYQYETIDLRAWESSGYCYVDRVRETADEWVLDLLVNESIHGRYITIVFRDDGNGDLTLTIYRYRTGDKPKIINMKEEAGL</sequence>
<dbReference type="EMBL" id="JADIMF010000058">
    <property type="protein sequence ID" value="MBO8468874.1"/>
    <property type="molecule type" value="Genomic_DNA"/>
</dbReference>
<feature type="chain" id="PRO_5039373433" description="Lipoprotein" evidence="1">
    <location>
        <begin position="26"/>
        <end position="137"/>
    </location>
</feature>
<evidence type="ECO:0000313" key="3">
    <source>
        <dbReference type="Proteomes" id="UP000810292"/>
    </source>
</evidence>
<name>A0A9D9NCZ6_9SPIO</name>
<keyword evidence="1" id="KW-0732">Signal</keyword>
<dbReference type="PROSITE" id="PS51257">
    <property type="entry name" value="PROKAR_LIPOPROTEIN"/>
    <property type="match status" value="1"/>
</dbReference>
<comment type="caution">
    <text evidence="2">The sequence shown here is derived from an EMBL/GenBank/DDBJ whole genome shotgun (WGS) entry which is preliminary data.</text>
</comment>
<reference evidence="2" key="2">
    <citation type="journal article" date="2021" name="PeerJ">
        <title>Extensive microbial diversity within the chicken gut microbiome revealed by metagenomics and culture.</title>
        <authorList>
            <person name="Gilroy R."/>
            <person name="Ravi A."/>
            <person name="Getino M."/>
            <person name="Pursley I."/>
            <person name="Horton D.L."/>
            <person name="Alikhan N.F."/>
            <person name="Baker D."/>
            <person name="Gharbi K."/>
            <person name="Hall N."/>
            <person name="Watson M."/>
            <person name="Adriaenssens E.M."/>
            <person name="Foster-Nyarko E."/>
            <person name="Jarju S."/>
            <person name="Secka A."/>
            <person name="Antonio M."/>
            <person name="Oren A."/>
            <person name="Chaudhuri R.R."/>
            <person name="La Ragione R."/>
            <person name="Hildebrand F."/>
            <person name="Pallen M.J."/>
        </authorList>
    </citation>
    <scope>NUCLEOTIDE SEQUENCE</scope>
    <source>
        <strain evidence="2">14700</strain>
    </source>
</reference>
<proteinExistence type="predicted"/>
<protein>
    <recommendedName>
        <fullName evidence="4">Lipoprotein</fullName>
    </recommendedName>
</protein>
<reference evidence="2" key="1">
    <citation type="submission" date="2020-10" db="EMBL/GenBank/DDBJ databases">
        <authorList>
            <person name="Gilroy R."/>
        </authorList>
    </citation>
    <scope>NUCLEOTIDE SEQUENCE</scope>
    <source>
        <strain evidence="2">14700</strain>
    </source>
</reference>
<feature type="signal peptide" evidence="1">
    <location>
        <begin position="1"/>
        <end position="25"/>
    </location>
</feature>
<dbReference type="Proteomes" id="UP000810292">
    <property type="component" value="Unassembled WGS sequence"/>
</dbReference>
<accession>A0A9D9NCZ6</accession>
<evidence type="ECO:0008006" key="4">
    <source>
        <dbReference type="Google" id="ProtNLM"/>
    </source>
</evidence>
<evidence type="ECO:0000313" key="2">
    <source>
        <dbReference type="EMBL" id="MBO8468874.1"/>
    </source>
</evidence>
<dbReference type="AlphaFoldDB" id="A0A9D9NCZ6"/>
<organism evidence="2 3">
    <name type="scientific">Candidatus Ornithospirochaeta stercoravium</name>
    <dbReference type="NCBI Taxonomy" id="2840897"/>
    <lineage>
        <taxon>Bacteria</taxon>
        <taxon>Pseudomonadati</taxon>
        <taxon>Spirochaetota</taxon>
        <taxon>Spirochaetia</taxon>
        <taxon>Spirochaetales</taxon>
        <taxon>Spirochaetaceae</taxon>
        <taxon>Spirochaetaceae incertae sedis</taxon>
        <taxon>Candidatus Ornithospirochaeta</taxon>
    </lineage>
</organism>